<feature type="region of interest" description="Disordered" evidence="1">
    <location>
        <begin position="25"/>
        <end position="145"/>
    </location>
</feature>
<evidence type="ECO:0000256" key="1">
    <source>
        <dbReference type="SAM" id="MobiDB-lite"/>
    </source>
</evidence>
<reference evidence="2" key="1">
    <citation type="journal article" date="2019" name="Sci. Rep.">
        <title>Draft genome of Tanacetum cinerariifolium, the natural source of mosquito coil.</title>
        <authorList>
            <person name="Yamashiro T."/>
            <person name="Shiraishi A."/>
            <person name="Satake H."/>
            <person name="Nakayama K."/>
        </authorList>
    </citation>
    <scope>NUCLEOTIDE SEQUENCE</scope>
</reference>
<gene>
    <name evidence="2" type="ORF">Tci_539539</name>
</gene>
<feature type="compositionally biased region" description="Polar residues" evidence="1">
    <location>
        <begin position="115"/>
        <end position="124"/>
    </location>
</feature>
<accession>A0A699IP64</accession>
<dbReference type="AlphaFoldDB" id="A0A699IP64"/>
<feature type="compositionally biased region" description="Low complexity" evidence="1">
    <location>
        <begin position="68"/>
        <end position="79"/>
    </location>
</feature>
<comment type="caution">
    <text evidence="2">The sequence shown here is derived from an EMBL/GenBank/DDBJ whole genome shotgun (WGS) entry which is preliminary data.</text>
</comment>
<evidence type="ECO:0000313" key="2">
    <source>
        <dbReference type="EMBL" id="GEZ67566.1"/>
    </source>
</evidence>
<dbReference type="EMBL" id="BKCJ010308653">
    <property type="protein sequence ID" value="GEZ67566.1"/>
    <property type="molecule type" value="Genomic_DNA"/>
</dbReference>
<feature type="compositionally biased region" description="Pro residues" evidence="1">
    <location>
        <begin position="55"/>
        <end position="67"/>
    </location>
</feature>
<name>A0A699IP64_TANCI</name>
<proteinExistence type="predicted"/>
<sequence length="471" mass="54290">MWETGSYKTHEDHKNLYEALKKLMNRDHSDQLQVDLAEARKKHRKRLDSSRTPSGSPPPPLPPPPSSPGASGAPWSSQLPSPPPSSSSRPVDSDKSKQQTNVLGASDSKKPLVITHQSSTWTISDTRDKPLGSSVHFLSPPDDQQLNDDSVLADEEHSFGDDDLGTVLKVLLRKGWWKPCDDDERPATPEPASVIPTSHIPDAVNNWANALASTYQASAENSLLAKTGDMRTFMNWYCQKVGKIELTQADFEGQAYEVVKAFYLDIVHLQFQIEECHKMLTDQIEWLIPKKFYIDRHTTDSSRKAVRTHMRILSFVRIKAYSRYGYDYLKEITLRRADYQEYMIAEKDFKNLYPSDFEDLNLLLLQSHLNHLSSSDKRWDAKGFEYKHDYTIIESPHAVVFPICNNEWKIMQFSEIYKFSDGTLINILEALDYRVKEYRVNRFNPETQDQKDLSKLEMLQDVDYRLLQRIE</sequence>
<protein>
    <submittedName>
        <fullName evidence="2">Uncharacterized protein</fullName>
    </submittedName>
</protein>
<organism evidence="2">
    <name type="scientific">Tanacetum cinerariifolium</name>
    <name type="common">Dalmatian daisy</name>
    <name type="synonym">Chrysanthemum cinerariifolium</name>
    <dbReference type="NCBI Taxonomy" id="118510"/>
    <lineage>
        <taxon>Eukaryota</taxon>
        <taxon>Viridiplantae</taxon>
        <taxon>Streptophyta</taxon>
        <taxon>Embryophyta</taxon>
        <taxon>Tracheophyta</taxon>
        <taxon>Spermatophyta</taxon>
        <taxon>Magnoliopsida</taxon>
        <taxon>eudicotyledons</taxon>
        <taxon>Gunneridae</taxon>
        <taxon>Pentapetalae</taxon>
        <taxon>asterids</taxon>
        <taxon>campanulids</taxon>
        <taxon>Asterales</taxon>
        <taxon>Asteraceae</taxon>
        <taxon>Asteroideae</taxon>
        <taxon>Anthemideae</taxon>
        <taxon>Anthemidinae</taxon>
        <taxon>Tanacetum</taxon>
    </lineage>
</organism>